<name>A0A7V8UT84_9CORY</name>
<dbReference type="CDD" id="cd06442">
    <property type="entry name" value="DPM1_like"/>
    <property type="match status" value="1"/>
</dbReference>
<evidence type="ECO:0000256" key="5">
    <source>
        <dbReference type="ARBA" id="ARBA00050499"/>
    </source>
</evidence>
<keyword evidence="4" id="KW-0808">Transferase</keyword>
<dbReference type="GO" id="GO:0016020">
    <property type="term" value="C:membrane"/>
    <property type="evidence" value="ECO:0007669"/>
    <property type="project" value="GOC"/>
</dbReference>
<reference evidence="7 8" key="1">
    <citation type="submission" date="2020-05" db="EMBL/GenBank/DDBJ databases">
        <title>Descriptions of Corynebacterium xxxx sp. nov., Corynebacterium yyyy sp. nov. and Corynebacterium zzzz sp. nov.</title>
        <authorList>
            <person name="Zhang G."/>
        </authorList>
    </citation>
    <scope>NUCLEOTIDE SEQUENCE [LARGE SCALE GENOMIC DNA]</scope>
    <source>
        <strain evidence="8">zg-913</strain>
    </source>
</reference>
<dbReference type="InterPro" id="IPR001173">
    <property type="entry name" value="Glyco_trans_2-like"/>
</dbReference>
<dbReference type="EC" id="2.4.1.83" evidence="2"/>
<dbReference type="PANTHER" id="PTHR43398:SF1">
    <property type="entry name" value="DOLICHOL-PHOSPHATE MANNOSYLTRANSFERASE SUBUNIT 1"/>
    <property type="match status" value="1"/>
</dbReference>
<dbReference type="InterPro" id="IPR039528">
    <property type="entry name" value="DPM1-like"/>
</dbReference>
<proteinExistence type="inferred from homology"/>
<evidence type="ECO:0000256" key="3">
    <source>
        <dbReference type="ARBA" id="ARBA00022676"/>
    </source>
</evidence>
<evidence type="ECO:0000259" key="6">
    <source>
        <dbReference type="Pfam" id="PF00535"/>
    </source>
</evidence>
<dbReference type="Gene3D" id="3.90.550.10">
    <property type="entry name" value="Spore Coat Polysaccharide Biosynthesis Protein SpsA, Chain A"/>
    <property type="match status" value="1"/>
</dbReference>
<sequence>MNAVANETLVIIPTYNEAQNLPLIVERVLAANDGVDILVVDDNSPDGTGAKADELAAAHDEVNVLHRTGKEGLLAAYRAGFNWGLERDYAVIVQMDADGSHAPEELHRLLGAVDNGADLAIGSRYIDGGEVVNWPKNRFLLSKLGNQYVSVALGSDVADMTAGYRAFKREVLEALDLDALSTKGYIFQVEIAHKVDQLGYDVREVPITFEDRKLGESKLDASFAATSLAEVTKWGVAEKATFVKDLAVETGRQIAYAAEHSKLADWGKKAENAPEQFVNVLSEFAAVAKHEIEGANLGAARSNAARRVNDAIYLTEETARQALHALGLDGKRK</sequence>
<evidence type="ECO:0000256" key="1">
    <source>
        <dbReference type="ARBA" id="ARBA00006739"/>
    </source>
</evidence>
<keyword evidence="8" id="KW-1185">Reference proteome</keyword>
<comment type="catalytic activity">
    <reaction evidence="5">
        <text>a di-trans,poly-cis-dolichyl phosphate + GDP-alpha-D-mannose = a di-trans,poly-cis-dolichyl beta-D-mannosyl phosphate + GDP</text>
        <dbReference type="Rhea" id="RHEA:21184"/>
        <dbReference type="Rhea" id="RHEA-COMP:19498"/>
        <dbReference type="Rhea" id="RHEA-COMP:19501"/>
        <dbReference type="ChEBI" id="CHEBI:57527"/>
        <dbReference type="ChEBI" id="CHEBI:57683"/>
        <dbReference type="ChEBI" id="CHEBI:58189"/>
        <dbReference type="ChEBI" id="CHEBI:58211"/>
        <dbReference type="EC" id="2.4.1.83"/>
    </reaction>
</comment>
<keyword evidence="3" id="KW-0328">Glycosyltransferase</keyword>
<dbReference type="Pfam" id="PF00535">
    <property type="entry name" value="Glycos_transf_2"/>
    <property type="match status" value="1"/>
</dbReference>
<accession>A0A7V8UT84</accession>
<dbReference type="Proteomes" id="UP000577408">
    <property type="component" value="Unassembled WGS sequence"/>
</dbReference>
<dbReference type="InterPro" id="IPR029044">
    <property type="entry name" value="Nucleotide-diphossugar_trans"/>
</dbReference>
<protein>
    <recommendedName>
        <fullName evidence="2">dolichyl-phosphate beta-D-mannosyltransferase</fullName>
        <ecNumber evidence="2">2.4.1.83</ecNumber>
    </recommendedName>
</protein>
<dbReference type="FunFam" id="3.90.550.10:FF:000122">
    <property type="entry name" value="Dolichol-phosphate mannosyltransferase subunit 1"/>
    <property type="match status" value="1"/>
</dbReference>
<dbReference type="SUPFAM" id="SSF53448">
    <property type="entry name" value="Nucleotide-diphospho-sugar transferases"/>
    <property type="match status" value="1"/>
</dbReference>
<dbReference type="EMBL" id="JABFED010000002">
    <property type="protein sequence ID" value="MBA1836911.1"/>
    <property type="molecule type" value="Genomic_DNA"/>
</dbReference>
<dbReference type="GO" id="GO:0009247">
    <property type="term" value="P:glycolipid biosynthetic process"/>
    <property type="evidence" value="ECO:0007669"/>
    <property type="project" value="TreeGrafter"/>
</dbReference>
<organism evidence="7 8">
    <name type="scientific">Corynebacterium wankanglinii</name>
    <dbReference type="NCBI Taxonomy" id="2735136"/>
    <lineage>
        <taxon>Bacteria</taxon>
        <taxon>Bacillati</taxon>
        <taxon>Actinomycetota</taxon>
        <taxon>Actinomycetes</taxon>
        <taxon>Mycobacteriales</taxon>
        <taxon>Corynebacteriaceae</taxon>
        <taxon>Corynebacterium</taxon>
    </lineage>
</organism>
<evidence type="ECO:0000313" key="8">
    <source>
        <dbReference type="Proteomes" id="UP000577408"/>
    </source>
</evidence>
<feature type="domain" description="Glycosyltransferase 2-like" evidence="6">
    <location>
        <begin position="10"/>
        <end position="174"/>
    </location>
</feature>
<dbReference type="AlphaFoldDB" id="A0A7V8UT84"/>
<comment type="similarity">
    <text evidence="1">Belongs to the glycosyltransferase 2 family.</text>
</comment>
<evidence type="ECO:0000256" key="4">
    <source>
        <dbReference type="ARBA" id="ARBA00022679"/>
    </source>
</evidence>
<evidence type="ECO:0000313" key="7">
    <source>
        <dbReference type="EMBL" id="MBA1836911.1"/>
    </source>
</evidence>
<dbReference type="GO" id="GO:0004582">
    <property type="term" value="F:dolichyl-phosphate beta-D-mannosyltransferase activity"/>
    <property type="evidence" value="ECO:0007669"/>
    <property type="project" value="UniProtKB-EC"/>
</dbReference>
<comment type="caution">
    <text evidence="7">The sequence shown here is derived from an EMBL/GenBank/DDBJ whole genome shotgun (WGS) entry which is preliminary data.</text>
</comment>
<evidence type="ECO:0000256" key="2">
    <source>
        <dbReference type="ARBA" id="ARBA00012704"/>
    </source>
</evidence>
<dbReference type="PANTHER" id="PTHR43398">
    <property type="entry name" value="DOLICHOL-PHOSPHATE MANNOSYLTRANSFERASE SUBUNIT 1"/>
    <property type="match status" value="1"/>
</dbReference>
<gene>
    <name evidence="7" type="ORF">HMA55_03170</name>
</gene>